<accession>A0A238ZJK6</accession>
<keyword evidence="3" id="KW-1185">Reference proteome</keyword>
<keyword evidence="1" id="KW-1133">Transmembrane helix</keyword>
<feature type="transmembrane region" description="Helical" evidence="1">
    <location>
        <begin position="53"/>
        <end position="79"/>
    </location>
</feature>
<feature type="transmembrane region" description="Helical" evidence="1">
    <location>
        <begin position="21"/>
        <end position="41"/>
    </location>
</feature>
<keyword evidence="1" id="KW-0812">Transmembrane</keyword>
<evidence type="ECO:0000313" key="2">
    <source>
        <dbReference type="EMBL" id="SNR83646.1"/>
    </source>
</evidence>
<keyword evidence="1" id="KW-0472">Membrane</keyword>
<evidence type="ECO:0000256" key="1">
    <source>
        <dbReference type="SAM" id="Phobius"/>
    </source>
</evidence>
<gene>
    <name evidence="2" type="ORF">SAMN06265360_12213</name>
</gene>
<proteinExistence type="predicted"/>
<protein>
    <submittedName>
        <fullName evidence="2">Uncharacterized protein</fullName>
    </submittedName>
</protein>
<name>A0A238ZJK6_9PSEU</name>
<dbReference type="Proteomes" id="UP000198348">
    <property type="component" value="Unassembled WGS sequence"/>
</dbReference>
<reference evidence="2 3" key="1">
    <citation type="submission" date="2017-06" db="EMBL/GenBank/DDBJ databases">
        <authorList>
            <person name="Kim H.J."/>
            <person name="Triplett B.A."/>
        </authorList>
    </citation>
    <scope>NUCLEOTIDE SEQUENCE [LARGE SCALE GENOMIC DNA]</scope>
    <source>
        <strain evidence="2 3">DSM 45207</strain>
    </source>
</reference>
<sequence>MSVMATYPDAGGAGRMNPFQAALGIAAIVGMVVGLLVVYISEPGPYGTFGPGQLAGIALVSSGLAVAAVSALLCVPHLLTQDTRERPKKSQQNVTDGSER</sequence>
<organism evidence="2 3">
    <name type="scientific">Haloechinothrix alba</name>
    <dbReference type="NCBI Taxonomy" id="664784"/>
    <lineage>
        <taxon>Bacteria</taxon>
        <taxon>Bacillati</taxon>
        <taxon>Actinomycetota</taxon>
        <taxon>Actinomycetes</taxon>
        <taxon>Pseudonocardiales</taxon>
        <taxon>Pseudonocardiaceae</taxon>
        <taxon>Haloechinothrix</taxon>
    </lineage>
</organism>
<dbReference type="AlphaFoldDB" id="A0A238ZJK6"/>
<evidence type="ECO:0000313" key="3">
    <source>
        <dbReference type="Proteomes" id="UP000198348"/>
    </source>
</evidence>
<dbReference type="EMBL" id="FZNW01000022">
    <property type="protein sequence ID" value="SNR83646.1"/>
    <property type="molecule type" value="Genomic_DNA"/>
</dbReference>